<dbReference type="EMBL" id="QGKX02001521">
    <property type="protein sequence ID" value="KAF3512386.1"/>
    <property type="molecule type" value="Genomic_DNA"/>
</dbReference>
<feature type="region of interest" description="Disordered" evidence="2">
    <location>
        <begin position="1"/>
        <end position="30"/>
    </location>
</feature>
<name>A0A8S9P8G9_BRACR</name>
<feature type="compositionally biased region" description="Polar residues" evidence="2">
    <location>
        <begin position="543"/>
        <end position="553"/>
    </location>
</feature>
<comment type="caution">
    <text evidence="3">The sequence shown here is derived from an EMBL/GenBank/DDBJ whole genome shotgun (WGS) entry which is preliminary data.</text>
</comment>
<sequence>MQVDEATEGRVLRKRKEKIPKHLKREANEKEMDGFTKRVLRIPYSESIDTHTITSIDSNESPTTDERYSTSLDGKQPVDHSTLPDQYYPDFTFQQPSKNGRDYYSIGSWADSGFHESFAAETVILSSNEDPTEEYDKDYWKERATDIAMQDERYSTHSFNNTPPLSIDNIYSASVDTHPHPAKRSSASIDTTPSTSINIKAAALEKEKGNIPIPNRDQDGHARAMDGRILQQHNIPANIKVVPDEHPRATRTGIGSHQTCRPVGQASIDKVSSTSFYRVTPTSIDKAPLPSIDRSYECGRRAYNSYGARKFRWEQKDEYGVYRDGSGHARSVAGEMIHVTKDNIRKILERESLFEESHICLPEHATSFTPTKLAPEIYTKDEINEMVTGICGVQEKLGDELKTLHRLEKEATTSPSIDARKATSIDVKPQTSQIPAEPESLAEKKDEWEIAYINTRINDVYNPLNNNVDWLSTRIDLLQQDLDTIRMNDPQPATSIDICNITSIDTRFAAMEDRLKSYEDMHDPCHCGAEYESEYSESIDTHTITSIDSNESPTTDERYSMSLDGKQPVDHSSLPDQYYPDFAFQQPNKNGRDDYSIGSWADSGFHESFAVETVILSSNEDPIEEYDEDYWKERATKISIQDERYSTYSFNNTPPPSIDSIYSASVDTHPHPPKRSSTSIDTTPGTSIDIKAAALEKGKGNIPIPSRDSDGHARAMDGRILQVSREDIADILQFANGADNLLIQQRRIPDNNPAVPDEYPRATTTGIGSHNRADLLAKHRSTRLLLHRSTRYGARKFRWEQKDECGVYRDESEHARSVAGEMIHVTEENIRKILEKASLFEESHICLPEHATSFTPTRLAPEIYTKDEINEMVTGICGAQEKLGDELKTLVDDTYQPLDRGYNELFRSMAEMRTEIESMQHSLEKEATTSPSIDANKETSIDVKPKTSQTPAEPESLAEKKDEWEIAYINTRINDVYNPLNNNVDWLSTRIDLLQQDLDTIRMNDPQPATSIDICNITSIDTRFAAMEDRLKSYEDMHDRFTSPIMRYFDTLSTQMMNVQKDIGKLNDQHDFQEEGSTSIDRFRRTSLDGKKPTEHLPYTAAEVDQITSKLYTAIKTLEGRLEMRWDDIYFPFDVKLSGLDSQAERLQKEIKAIQRQLASQHQISASIDRGHSKSIDSKAPTTIDRHLVASIDTTSTPDDGQLIPNNRESMQEQLNELSEYVYNNLGWYQFSIEDILERLQNISNAVQKMDERWTRNDEATRSFIAACSRMCR</sequence>
<proteinExistence type="predicted"/>
<feature type="compositionally biased region" description="Polar residues" evidence="2">
    <location>
        <begin position="51"/>
        <end position="62"/>
    </location>
</feature>
<keyword evidence="1" id="KW-0175">Coiled coil</keyword>
<dbReference type="AlphaFoldDB" id="A0A8S9P8G9"/>
<protein>
    <submittedName>
        <fullName evidence="3">Uncharacterized protein</fullName>
    </submittedName>
</protein>
<evidence type="ECO:0000256" key="2">
    <source>
        <dbReference type="SAM" id="MobiDB-lite"/>
    </source>
</evidence>
<feature type="compositionally biased region" description="Basic and acidic residues" evidence="2">
    <location>
        <begin position="935"/>
        <end position="945"/>
    </location>
</feature>
<feature type="compositionally biased region" description="Basic residues" evidence="2">
    <location>
        <begin position="12"/>
        <end position="24"/>
    </location>
</feature>
<feature type="coiled-coil region" evidence="1">
    <location>
        <begin position="1137"/>
        <end position="1164"/>
    </location>
</feature>
<feature type="region of interest" description="Disordered" evidence="2">
    <location>
        <begin position="543"/>
        <end position="565"/>
    </location>
</feature>
<dbReference type="Proteomes" id="UP000712600">
    <property type="component" value="Unassembled WGS sequence"/>
</dbReference>
<feature type="compositionally biased region" description="Polar residues" evidence="2">
    <location>
        <begin position="675"/>
        <end position="685"/>
    </location>
</feature>
<organism evidence="3 4">
    <name type="scientific">Brassica cretica</name>
    <name type="common">Mustard</name>
    <dbReference type="NCBI Taxonomy" id="69181"/>
    <lineage>
        <taxon>Eukaryota</taxon>
        <taxon>Viridiplantae</taxon>
        <taxon>Streptophyta</taxon>
        <taxon>Embryophyta</taxon>
        <taxon>Tracheophyta</taxon>
        <taxon>Spermatophyta</taxon>
        <taxon>Magnoliopsida</taxon>
        <taxon>eudicotyledons</taxon>
        <taxon>Gunneridae</taxon>
        <taxon>Pentapetalae</taxon>
        <taxon>rosids</taxon>
        <taxon>malvids</taxon>
        <taxon>Brassicales</taxon>
        <taxon>Brassicaceae</taxon>
        <taxon>Brassiceae</taxon>
        <taxon>Brassica</taxon>
    </lineage>
</organism>
<feature type="region of interest" description="Disordered" evidence="2">
    <location>
        <begin position="51"/>
        <end position="88"/>
    </location>
</feature>
<evidence type="ECO:0000313" key="3">
    <source>
        <dbReference type="EMBL" id="KAF3512386.1"/>
    </source>
</evidence>
<feature type="region of interest" description="Disordered" evidence="2">
    <location>
        <begin position="666"/>
        <end position="685"/>
    </location>
</feature>
<evidence type="ECO:0000313" key="4">
    <source>
        <dbReference type="Proteomes" id="UP000712600"/>
    </source>
</evidence>
<accession>A0A8S9P8G9</accession>
<reference evidence="3" key="1">
    <citation type="submission" date="2019-12" db="EMBL/GenBank/DDBJ databases">
        <title>Genome sequencing and annotation of Brassica cretica.</title>
        <authorList>
            <person name="Studholme D.J."/>
            <person name="Sarris P."/>
        </authorList>
    </citation>
    <scope>NUCLEOTIDE SEQUENCE</scope>
    <source>
        <strain evidence="3">PFS-109/04</strain>
        <tissue evidence="3">Leaf</tissue>
    </source>
</reference>
<gene>
    <name evidence="3" type="ORF">F2Q69_00005432</name>
</gene>
<feature type="region of interest" description="Disordered" evidence="2">
    <location>
        <begin position="919"/>
        <end position="959"/>
    </location>
</feature>
<evidence type="ECO:0000256" key="1">
    <source>
        <dbReference type="SAM" id="Coils"/>
    </source>
</evidence>